<dbReference type="EMBL" id="UYWW01007704">
    <property type="protein sequence ID" value="VDM15380.1"/>
    <property type="molecule type" value="Genomic_DNA"/>
</dbReference>
<keyword evidence="2" id="KW-1185">Reference proteome</keyword>
<evidence type="ECO:0000313" key="2">
    <source>
        <dbReference type="Proteomes" id="UP000270924"/>
    </source>
</evidence>
<sequence length="63" mass="6805">MLCVGEGRKGNILSPSEYIFEMLKNFLRQSSAEESGRSTFVSKIDRGGREANVACVVAVAVPV</sequence>
<reference evidence="1 2" key="1">
    <citation type="submission" date="2018-11" db="EMBL/GenBank/DDBJ databases">
        <authorList>
            <consortium name="Pathogen Informatics"/>
        </authorList>
    </citation>
    <scope>NUCLEOTIDE SEQUENCE [LARGE SCALE GENOMIC DNA]</scope>
</reference>
<dbReference type="InParanoid" id="A0A3P7DYV4"/>
<name>A0A3P7DYV4_WUCBA</name>
<protein>
    <submittedName>
        <fullName evidence="1">Uncharacterized protein</fullName>
    </submittedName>
</protein>
<dbReference type="Proteomes" id="UP000270924">
    <property type="component" value="Unassembled WGS sequence"/>
</dbReference>
<dbReference type="OrthoDB" id="10552664at2759"/>
<accession>A0A3P7DYV4</accession>
<gene>
    <name evidence="1" type="ORF">WBA_LOCUS8766</name>
</gene>
<evidence type="ECO:0000313" key="1">
    <source>
        <dbReference type="EMBL" id="VDM15380.1"/>
    </source>
</evidence>
<organism evidence="1 2">
    <name type="scientific">Wuchereria bancrofti</name>
    <dbReference type="NCBI Taxonomy" id="6293"/>
    <lineage>
        <taxon>Eukaryota</taxon>
        <taxon>Metazoa</taxon>
        <taxon>Ecdysozoa</taxon>
        <taxon>Nematoda</taxon>
        <taxon>Chromadorea</taxon>
        <taxon>Rhabditida</taxon>
        <taxon>Spirurina</taxon>
        <taxon>Spiruromorpha</taxon>
        <taxon>Filarioidea</taxon>
        <taxon>Onchocercidae</taxon>
        <taxon>Wuchereria</taxon>
    </lineage>
</organism>
<dbReference type="AlphaFoldDB" id="A0A3P7DYV4"/>
<proteinExistence type="predicted"/>